<reference evidence="3" key="2">
    <citation type="submission" date="2021-02" db="EMBL/GenBank/DDBJ databases">
        <title>Aspergillus luchuensis mut. kawachii IFO 4304 genome sequence.</title>
        <authorList>
            <person name="Mori K."/>
            <person name="Kadooka C."/>
            <person name="Goto M."/>
            <person name="Futagami T."/>
        </authorList>
    </citation>
    <scope>NUCLEOTIDE SEQUENCE</scope>
    <source>
        <strain evidence="3">IFO 4308</strain>
    </source>
</reference>
<dbReference type="AlphaFoldDB" id="A0A7R8A3F2"/>
<feature type="region of interest" description="Disordered" evidence="1">
    <location>
        <begin position="60"/>
        <end position="99"/>
    </location>
</feature>
<sequence>MQAKIITGVMMWTVCWTLTMPDKITPSSRQCNLNNMILNLSHHITSQIFGRRWGWTRSKPRHTDNAKAVAGSQSPHCARTTMSPRNDLDENPSQPALFI</sequence>
<feature type="signal peptide" evidence="2">
    <location>
        <begin position="1"/>
        <end position="17"/>
    </location>
</feature>
<evidence type="ECO:0000313" key="3">
    <source>
        <dbReference type="EMBL" id="BCS04211.1"/>
    </source>
</evidence>
<feature type="chain" id="PRO_5043792474" evidence="2">
    <location>
        <begin position="18"/>
        <end position="99"/>
    </location>
</feature>
<dbReference type="RefSeq" id="XP_041547973.1">
    <property type="nucleotide sequence ID" value="XM_041680985.1"/>
</dbReference>
<reference evidence="3" key="1">
    <citation type="submission" date="2021-01" db="EMBL/GenBank/DDBJ databases">
        <authorList>
            <consortium name="Aspergillus luchuensis mut. kawachii IFO 4304 genome sequencing consortium"/>
            <person name="Kazuki M."/>
            <person name="Futagami T."/>
        </authorList>
    </citation>
    <scope>NUCLEOTIDE SEQUENCE</scope>
    <source>
        <strain evidence="3">IFO 4308</strain>
    </source>
</reference>
<dbReference type="GeneID" id="64965532"/>
<proteinExistence type="predicted"/>
<keyword evidence="4" id="KW-1185">Reference proteome</keyword>
<dbReference type="EMBL" id="AP024432">
    <property type="protein sequence ID" value="BCS04211.1"/>
    <property type="molecule type" value="Genomic_DNA"/>
</dbReference>
<gene>
    <name evidence="3" type="ORF">AKAW2_80012A</name>
</gene>
<evidence type="ECO:0000256" key="1">
    <source>
        <dbReference type="SAM" id="MobiDB-lite"/>
    </source>
</evidence>
<keyword evidence="2" id="KW-0732">Signal</keyword>
<organism evidence="3 4">
    <name type="scientific">Aspergillus kawachii</name>
    <name type="common">White koji mold</name>
    <name type="synonym">Aspergillus awamori var. kawachi</name>
    <dbReference type="NCBI Taxonomy" id="1069201"/>
    <lineage>
        <taxon>Eukaryota</taxon>
        <taxon>Fungi</taxon>
        <taxon>Dikarya</taxon>
        <taxon>Ascomycota</taxon>
        <taxon>Pezizomycotina</taxon>
        <taxon>Eurotiomycetes</taxon>
        <taxon>Eurotiomycetidae</taxon>
        <taxon>Eurotiales</taxon>
        <taxon>Aspergillaceae</taxon>
        <taxon>Aspergillus</taxon>
        <taxon>Aspergillus subgen. Circumdati</taxon>
    </lineage>
</organism>
<feature type="compositionally biased region" description="Polar residues" evidence="1">
    <location>
        <begin position="71"/>
        <end position="84"/>
    </location>
</feature>
<name>A0A7R8A3F2_ASPKA</name>
<accession>A0A7R8A3F2</accession>
<evidence type="ECO:0000313" key="4">
    <source>
        <dbReference type="Proteomes" id="UP000661280"/>
    </source>
</evidence>
<protein>
    <submittedName>
        <fullName evidence="3">Uncharacterized protein</fullName>
    </submittedName>
</protein>
<evidence type="ECO:0000256" key="2">
    <source>
        <dbReference type="SAM" id="SignalP"/>
    </source>
</evidence>
<dbReference type="Proteomes" id="UP000661280">
    <property type="component" value="Chromosome 8"/>
</dbReference>
<dbReference type="KEGG" id="aluc:AKAW2_80012A"/>